<evidence type="ECO:0000313" key="10">
    <source>
        <dbReference type="Proteomes" id="UP000620124"/>
    </source>
</evidence>
<dbReference type="Proteomes" id="UP000620124">
    <property type="component" value="Unassembled WGS sequence"/>
</dbReference>
<dbReference type="InterPro" id="IPR051742">
    <property type="entry name" value="Ribosome_Assembly_uL10"/>
</dbReference>
<dbReference type="GO" id="GO:0000956">
    <property type="term" value="P:nuclear-transcribed mRNA catabolic process"/>
    <property type="evidence" value="ECO:0007669"/>
    <property type="project" value="TreeGrafter"/>
</dbReference>
<organism evidence="9 10">
    <name type="scientific">Mycena venus</name>
    <dbReference type="NCBI Taxonomy" id="2733690"/>
    <lineage>
        <taxon>Eukaryota</taxon>
        <taxon>Fungi</taxon>
        <taxon>Dikarya</taxon>
        <taxon>Basidiomycota</taxon>
        <taxon>Agaricomycotina</taxon>
        <taxon>Agaricomycetes</taxon>
        <taxon>Agaricomycetidae</taxon>
        <taxon>Agaricales</taxon>
        <taxon>Marasmiineae</taxon>
        <taxon>Mycenaceae</taxon>
        <taxon>Mycena</taxon>
    </lineage>
</organism>
<dbReference type="Gene3D" id="3.30.70.1730">
    <property type="match status" value="1"/>
</dbReference>
<evidence type="ECO:0000256" key="5">
    <source>
        <dbReference type="ARBA" id="ARBA00023242"/>
    </source>
</evidence>
<keyword evidence="4 6" id="KW-0963">Cytoplasm</keyword>
<dbReference type="EMBL" id="JACAZI010000003">
    <property type="protein sequence ID" value="KAF7365064.1"/>
    <property type="molecule type" value="Genomic_DNA"/>
</dbReference>
<dbReference type="InterPro" id="IPR043164">
    <property type="entry name" value="Ribosomal_uL10-like_insert_sf"/>
</dbReference>
<keyword evidence="10" id="KW-1185">Reference proteome</keyword>
<dbReference type="SUPFAM" id="SSF160369">
    <property type="entry name" value="Ribosomal protein L10-like"/>
    <property type="match status" value="1"/>
</dbReference>
<evidence type="ECO:0000256" key="7">
    <source>
        <dbReference type="SAM" id="MobiDB-lite"/>
    </source>
</evidence>
<keyword evidence="5 6" id="KW-0539">Nucleus</keyword>
<dbReference type="Gene3D" id="3.90.105.20">
    <property type="match status" value="1"/>
</dbReference>
<comment type="similarity">
    <text evidence="2 6">Belongs to the universal ribosomal protein uL10 family.</text>
</comment>
<dbReference type="AlphaFoldDB" id="A0A8H7D7F8"/>
<evidence type="ECO:0000256" key="3">
    <source>
        <dbReference type="ARBA" id="ARBA00011117"/>
    </source>
</evidence>
<proteinExistence type="inferred from homology"/>
<dbReference type="GO" id="GO:0030687">
    <property type="term" value="C:preribosome, large subunit precursor"/>
    <property type="evidence" value="ECO:0007669"/>
    <property type="project" value="TreeGrafter"/>
</dbReference>
<evidence type="ECO:0000256" key="4">
    <source>
        <dbReference type="ARBA" id="ARBA00022490"/>
    </source>
</evidence>
<evidence type="ECO:0000259" key="8">
    <source>
        <dbReference type="Pfam" id="PF17777"/>
    </source>
</evidence>
<dbReference type="GO" id="GO:0005730">
    <property type="term" value="C:nucleolus"/>
    <property type="evidence" value="ECO:0007669"/>
    <property type="project" value="UniProtKB-SubCell"/>
</dbReference>
<evidence type="ECO:0000256" key="1">
    <source>
        <dbReference type="ARBA" id="ARBA00004046"/>
    </source>
</evidence>
<comment type="subunit">
    <text evidence="3 6">Associates with the pre-60S ribosomal particle.</text>
</comment>
<dbReference type="PANTHER" id="PTHR45841:SF1">
    <property type="entry name" value="MRNA TURNOVER PROTEIN 4 HOMOLOG"/>
    <property type="match status" value="1"/>
</dbReference>
<dbReference type="OrthoDB" id="10262308at2759"/>
<name>A0A8H7D7F8_9AGAR</name>
<dbReference type="Pfam" id="PF00466">
    <property type="entry name" value="Ribosomal_L10"/>
    <property type="match status" value="1"/>
</dbReference>
<dbReference type="GO" id="GO:0003723">
    <property type="term" value="F:RNA binding"/>
    <property type="evidence" value="ECO:0007669"/>
    <property type="project" value="TreeGrafter"/>
</dbReference>
<dbReference type="InterPro" id="IPR043141">
    <property type="entry name" value="Ribosomal_uL10-like_sf"/>
</dbReference>
<dbReference type="GO" id="GO:0006364">
    <property type="term" value="P:rRNA processing"/>
    <property type="evidence" value="ECO:0007669"/>
    <property type="project" value="TreeGrafter"/>
</dbReference>
<evidence type="ECO:0000313" key="9">
    <source>
        <dbReference type="EMBL" id="KAF7365064.1"/>
    </source>
</evidence>
<dbReference type="InterPro" id="IPR001790">
    <property type="entry name" value="Ribosomal_uL10"/>
</dbReference>
<evidence type="ECO:0000256" key="6">
    <source>
        <dbReference type="RuleBase" id="RU364039"/>
    </source>
</evidence>
<keyword evidence="6" id="KW-0690">Ribosome biogenesis</keyword>
<dbReference type="InterPro" id="IPR040637">
    <property type="entry name" value="Ribosomal_uL10-like_insert"/>
</dbReference>
<dbReference type="CDD" id="cd05796">
    <property type="entry name" value="Ribosomal_P0_like"/>
    <property type="match status" value="1"/>
</dbReference>
<dbReference type="GO" id="GO:0000027">
    <property type="term" value="P:ribosomal large subunit assembly"/>
    <property type="evidence" value="ECO:0007669"/>
    <property type="project" value="InterPro"/>
</dbReference>
<comment type="caution">
    <text evidence="9">The sequence shown here is derived from an EMBL/GenBank/DDBJ whole genome shotgun (WGS) entry which is preliminary data.</text>
</comment>
<protein>
    <recommendedName>
        <fullName evidence="6">Ribosome assembly factor mrt4</fullName>
    </recommendedName>
</protein>
<comment type="subcellular location">
    <subcellularLocation>
        <location evidence="6">Cytoplasm</location>
    </subcellularLocation>
    <subcellularLocation>
        <location evidence="6">Nucleus</location>
        <location evidence="6">Nucleolus</location>
    </subcellularLocation>
</comment>
<gene>
    <name evidence="9" type="ORF">MVEN_00377600</name>
</gene>
<comment type="function">
    <text evidence="1 6">Component of the ribosome assembly machinery. Nuclear paralog of the ribosomal protein P0, it binds pre-60S subunits at an early stage of assembly in the nucleolus, and is replaced by P0 in cytoplasmic pre-60S subunits and mature 80S ribosomes.</text>
</comment>
<feature type="domain" description="Large ribosomal subunit protein uL10-like insertion" evidence="8">
    <location>
        <begin position="143"/>
        <end position="220"/>
    </location>
</feature>
<feature type="compositionally biased region" description="Acidic residues" evidence="7">
    <location>
        <begin position="252"/>
        <end position="268"/>
    </location>
</feature>
<dbReference type="PANTHER" id="PTHR45841">
    <property type="entry name" value="MRNA TURNOVER PROTEIN 4 MRTO4"/>
    <property type="match status" value="1"/>
</dbReference>
<evidence type="ECO:0000256" key="2">
    <source>
        <dbReference type="ARBA" id="ARBA00008889"/>
    </source>
</evidence>
<accession>A0A8H7D7F8</accession>
<sequence length="268" mass="29890">MPKSKRSKLVSLTKVAKKTKEQKGAMIKDLQENAEKWKYCWLFQVGAMRNTHLKTVRKLWKEQVQHRFAPSNLLISCSSSARIFFGRSAVMAKALGTTPEEEHRMGIHKLAKQIQGQVGVLFTDTEPDEVIAWFADFQQPDFARAGNIASRTVILPAGPVMRTHSDPPEPFPHNEEPQLRKLGLSTFMNKGVPSLHNPHKLCEKGKPLTSEQAQLLKLIGEKMVVFRVALISRWSAATGEVVQIEGQPLPEELGDAGEDDGGDDAMDE</sequence>
<feature type="region of interest" description="Disordered" evidence="7">
    <location>
        <begin position="245"/>
        <end position="268"/>
    </location>
</feature>
<dbReference type="FunFam" id="3.90.105.20:FF:000003">
    <property type="entry name" value="Ribosome assembly factor mrt4"/>
    <property type="match status" value="1"/>
</dbReference>
<dbReference type="InterPro" id="IPR033867">
    <property type="entry name" value="Mrt4"/>
</dbReference>
<reference evidence="9" key="1">
    <citation type="submission" date="2020-05" db="EMBL/GenBank/DDBJ databases">
        <title>Mycena genomes resolve the evolution of fungal bioluminescence.</title>
        <authorList>
            <person name="Tsai I.J."/>
        </authorList>
    </citation>
    <scope>NUCLEOTIDE SEQUENCE</scope>
    <source>
        <strain evidence="9">CCC161011</strain>
    </source>
</reference>
<dbReference type="GO" id="GO:0005737">
    <property type="term" value="C:cytoplasm"/>
    <property type="evidence" value="ECO:0007669"/>
    <property type="project" value="UniProtKB-SubCell"/>
</dbReference>
<dbReference type="Pfam" id="PF17777">
    <property type="entry name" value="RL10P_insert"/>
    <property type="match status" value="1"/>
</dbReference>